<keyword evidence="2" id="KW-1185">Reference proteome</keyword>
<dbReference type="Proteomes" id="UP000887566">
    <property type="component" value="Unplaced"/>
</dbReference>
<feature type="compositionally biased region" description="Basic residues" evidence="1">
    <location>
        <begin position="93"/>
        <end position="105"/>
    </location>
</feature>
<organism evidence="2 3">
    <name type="scientific">Plectus sambesii</name>
    <dbReference type="NCBI Taxonomy" id="2011161"/>
    <lineage>
        <taxon>Eukaryota</taxon>
        <taxon>Metazoa</taxon>
        <taxon>Ecdysozoa</taxon>
        <taxon>Nematoda</taxon>
        <taxon>Chromadorea</taxon>
        <taxon>Plectida</taxon>
        <taxon>Plectina</taxon>
        <taxon>Plectoidea</taxon>
        <taxon>Plectidae</taxon>
        <taxon>Plectus</taxon>
    </lineage>
</organism>
<feature type="region of interest" description="Disordered" evidence="1">
    <location>
        <begin position="91"/>
        <end position="124"/>
    </location>
</feature>
<dbReference type="WBParaSite" id="PSAMB.scaffold3568size17787.g21925.t1">
    <property type="protein sequence ID" value="PSAMB.scaffold3568size17787.g21925.t1"/>
    <property type="gene ID" value="PSAMB.scaffold3568size17787.g21925"/>
</dbReference>
<reference evidence="3 4" key="1">
    <citation type="submission" date="2022-11" db="UniProtKB">
        <authorList>
            <consortium name="WormBaseParasite"/>
        </authorList>
    </citation>
    <scope>IDENTIFICATION</scope>
</reference>
<name>A0A914VE62_9BILA</name>
<dbReference type="WBParaSite" id="PSAMB.scaffold1864size27134.g15243.t1">
    <property type="protein sequence ID" value="PSAMB.scaffold1864size27134.g15243.t1"/>
    <property type="gene ID" value="PSAMB.scaffold1864size27134.g15243"/>
</dbReference>
<dbReference type="AlphaFoldDB" id="A0A914VE62"/>
<feature type="compositionally biased region" description="Basic residues" evidence="1">
    <location>
        <begin position="113"/>
        <end position="124"/>
    </location>
</feature>
<sequence>MENGSGATRGPREQTEPGAKLPVAAGAGTRGGRRERSACDTRAGLRFFRRPSPHSAVYCSGCCQAQHSHTHTHTGDKSICVYVFVLRVPAGGRGRKGRRGRRRTAPSRDARVLTHKGKSYYSRR</sequence>
<evidence type="ECO:0000313" key="4">
    <source>
        <dbReference type="WBParaSite" id="PSAMB.scaffold3568size17787.g21925.t1"/>
    </source>
</evidence>
<protein>
    <submittedName>
        <fullName evidence="3 4">Uncharacterized protein</fullName>
    </submittedName>
</protein>
<evidence type="ECO:0000313" key="2">
    <source>
        <dbReference type="Proteomes" id="UP000887566"/>
    </source>
</evidence>
<evidence type="ECO:0000256" key="1">
    <source>
        <dbReference type="SAM" id="MobiDB-lite"/>
    </source>
</evidence>
<evidence type="ECO:0000313" key="3">
    <source>
        <dbReference type="WBParaSite" id="PSAMB.scaffold1864size27134.g15243.t1"/>
    </source>
</evidence>
<accession>A0A914VE62</accession>
<proteinExistence type="predicted"/>
<feature type="region of interest" description="Disordered" evidence="1">
    <location>
        <begin position="1"/>
        <end position="38"/>
    </location>
</feature>